<dbReference type="Pfam" id="PF14332">
    <property type="entry name" value="DUF4388"/>
    <property type="match status" value="1"/>
</dbReference>
<reference evidence="3" key="1">
    <citation type="journal article" date="2013" name="Proc. Natl. Acad. Sci. U.S.A.">
        <title>Improving the coverage of the cyanobacterial phylum using diversity-driven genome sequencing.</title>
        <authorList>
            <person name="Shih P.M."/>
            <person name="Wu D."/>
            <person name="Latifi A."/>
            <person name="Axen S.D."/>
            <person name="Fewer D.P."/>
            <person name="Talla E."/>
            <person name="Calteau A."/>
            <person name="Cai F."/>
            <person name="Tandeau de Marsac N."/>
            <person name="Rippka R."/>
            <person name="Herdman M."/>
            <person name="Sivonen K."/>
            <person name="Coursin T."/>
            <person name="Laurent T."/>
            <person name="Goodwin L."/>
            <person name="Nolan M."/>
            <person name="Davenport K.W."/>
            <person name="Han C.S."/>
            <person name="Rubin E.M."/>
            <person name="Eisen J.A."/>
            <person name="Woyke T."/>
            <person name="Gugger M."/>
            <person name="Kerfeld C.A."/>
        </authorList>
    </citation>
    <scope>NUCLEOTIDE SEQUENCE [LARGE SCALE GENOMIC DNA]</scope>
    <source>
        <strain evidence="3">ATCC 29371 / PCC 7437</strain>
    </source>
</reference>
<proteinExistence type="predicted"/>
<dbReference type="InterPro" id="IPR025497">
    <property type="entry name" value="PatA-like_N"/>
</dbReference>
<keyword evidence="3" id="KW-1185">Reference proteome</keyword>
<sequence length="294" mass="33461">MSLTGFLDNFSLAEILQIIDSGYKSGRLVIKPSPEKQEQEFAGSYYLWFEQGKLVSVTNNFSNTYLLSFVEQQGLINHPKLQERIRQLCSTIEPVGLCLYKHGSLTKQQLQLILQTQLEEIYKLFEISFGWFKFEDISDQDKMPWSEMTGESIEARQLALNGLRKLTNWKHLESVIPESNSILEQLVTQHNLKLEPLEFKLWKFADGETSLQQFAKAFNQPIVTIQRAAYGLIVADLIEALPVFDISVQSSLSTNKNQILPEPKLATVGTQSVNTQPKVNNSLVSNLLRFLGNF</sequence>
<dbReference type="PANTHER" id="PTHR36304:SF4">
    <property type="entry name" value="DUF4388 DOMAIN-CONTAINING PROTEIN"/>
    <property type="match status" value="1"/>
</dbReference>
<dbReference type="eggNOG" id="COG0457">
    <property type="taxonomic scope" value="Bacteria"/>
</dbReference>
<dbReference type="RefSeq" id="WP_015193744.1">
    <property type="nucleotide sequence ID" value="NC_019748.1"/>
</dbReference>
<name>K9XVH6_STAC7</name>
<feature type="domain" description="PatA-like N-terminal" evidence="1">
    <location>
        <begin position="4"/>
        <end position="170"/>
    </location>
</feature>
<dbReference type="EMBL" id="CP003653">
    <property type="protein sequence ID" value="AFZ36076.1"/>
    <property type="molecule type" value="Genomic_DNA"/>
</dbReference>
<dbReference type="Proteomes" id="UP000010473">
    <property type="component" value="Chromosome"/>
</dbReference>
<accession>K9XVH6</accession>
<gene>
    <name evidence="2" type="ordered locus">Sta7437_2543</name>
</gene>
<dbReference type="STRING" id="111780.Sta7437_2543"/>
<evidence type="ECO:0000313" key="3">
    <source>
        <dbReference type="Proteomes" id="UP000010473"/>
    </source>
</evidence>
<dbReference type="HOGENOM" id="CLU_081867_0_0_3"/>
<evidence type="ECO:0000259" key="1">
    <source>
        <dbReference type="Pfam" id="PF14332"/>
    </source>
</evidence>
<dbReference type="PANTHER" id="PTHR36304">
    <property type="entry name" value="DOMAIN GTPASE-ACTIVATING PROTEIN, PUTATIVE-RELATED-RELATED"/>
    <property type="match status" value="1"/>
</dbReference>
<dbReference type="AlphaFoldDB" id="K9XVH6"/>
<protein>
    <recommendedName>
        <fullName evidence="1">PatA-like N-terminal domain-containing protein</fullName>
    </recommendedName>
</protein>
<evidence type="ECO:0000313" key="2">
    <source>
        <dbReference type="EMBL" id="AFZ36076.1"/>
    </source>
</evidence>
<dbReference type="OrthoDB" id="424057at2"/>
<organism evidence="2 3">
    <name type="scientific">Stanieria cyanosphaera (strain ATCC 29371 / PCC 7437)</name>
    <dbReference type="NCBI Taxonomy" id="111780"/>
    <lineage>
        <taxon>Bacteria</taxon>
        <taxon>Bacillati</taxon>
        <taxon>Cyanobacteriota</taxon>
        <taxon>Cyanophyceae</taxon>
        <taxon>Pleurocapsales</taxon>
        <taxon>Dermocarpellaceae</taxon>
        <taxon>Stanieria</taxon>
    </lineage>
</organism>
<dbReference type="KEGG" id="scs:Sta7437_2543"/>